<evidence type="ECO:0000313" key="6">
    <source>
        <dbReference type="EMBL" id="HIQ67314.1"/>
    </source>
</evidence>
<dbReference type="Gene3D" id="3.40.50.300">
    <property type="entry name" value="P-loop containing nucleotide triphosphate hydrolases"/>
    <property type="match status" value="1"/>
</dbReference>
<dbReference type="InterPro" id="IPR003593">
    <property type="entry name" value="AAA+_ATPase"/>
</dbReference>
<reference evidence="6" key="1">
    <citation type="submission" date="2020-10" db="EMBL/GenBank/DDBJ databases">
        <authorList>
            <person name="Gilroy R."/>
        </authorList>
    </citation>
    <scope>NUCLEOTIDE SEQUENCE</scope>
    <source>
        <strain evidence="6">13361</strain>
    </source>
</reference>
<dbReference type="InterPro" id="IPR017871">
    <property type="entry name" value="ABC_transporter-like_CS"/>
</dbReference>
<dbReference type="AlphaFoldDB" id="A0A9D0Z1Q5"/>
<gene>
    <name evidence="6" type="ORF">IAB74_02230</name>
</gene>
<keyword evidence="3" id="KW-0547">Nucleotide-binding</keyword>
<dbReference type="PROSITE" id="PS50893">
    <property type="entry name" value="ABC_TRANSPORTER_2"/>
    <property type="match status" value="1"/>
</dbReference>
<dbReference type="SMART" id="SM00382">
    <property type="entry name" value="AAA"/>
    <property type="match status" value="1"/>
</dbReference>
<dbReference type="PANTHER" id="PTHR43335:SF2">
    <property type="entry name" value="ABC TRANSPORTER, ATP-BINDING PROTEIN"/>
    <property type="match status" value="1"/>
</dbReference>
<dbReference type="EMBL" id="DVFK01000028">
    <property type="protein sequence ID" value="HIQ67314.1"/>
    <property type="molecule type" value="Genomic_DNA"/>
</dbReference>
<feature type="domain" description="ABC transporter" evidence="5">
    <location>
        <begin position="3"/>
        <end position="231"/>
    </location>
</feature>
<dbReference type="SUPFAM" id="SSF52540">
    <property type="entry name" value="P-loop containing nucleoside triphosphate hydrolases"/>
    <property type="match status" value="1"/>
</dbReference>
<sequence>MELELREVTKKFGDKVALDRFSFTFRTGIYGILGANGAGKSTMMNLITDNLRRDGGSITYDGVEIKKLGADFRRVLGYMTQQQGLYEGMTAESFLVYMARLKEIPRKAVPGEIRRVLEMSNLADVSHKKVGEFSGGMKQRVLLAQALLGDPRVMILDEPTAGLDPKERARLRDHIYRRAQDRIVLLATHIVSDIEAIADCILLMKEGRLLRAGTAAQLIASLPADWKPVLHAPSLEDVYLYYLGDDSHE</sequence>
<dbReference type="InterPro" id="IPR003439">
    <property type="entry name" value="ABC_transporter-like_ATP-bd"/>
</dbReference>
<dbReference type="Proteomes" id="UP000886796">
    <property type="component" value="Unassembled WGS sequence"/>
</dbReference>
<comment type="similarity">
    <text evidence="1">Belongs to the ABC transporter superfamily.</text>
</comment>
<reference evidence="6" key="2">
    <citation type="journal article" date="2021" name="PeerJ">
        <title>Extensive microbial diversity within the chicken gut microbiome revealed by metagenomics and culture.</title>
        <authorList>
            <person name="Gilroy R."/>
            <person name="Ravi A."/>
            <person name="Getino M."/>
            <person name="Pursley I."/>
            <person name="Horton D.L."/>
            <person name="Alikhan N.F."/>
            <person name="Baker D."/>
            <person name="Gharbi K."/>
            <person name="Hall N."/>
            <person name="Watson M."/>
            <person name="Adriaenssens E.M."/>
            <person name="Foster-Nyarko E."/>
            <person name="Jarju S."/>
            <person name="Secka A."/>
            <person name="Antonio M."/>
            <person name="Oren A."/>
            <person name="Chaudhuri R.R."/>
            <person name="La Ragione R."/>
            <person name="Hildebrand F."/>
            <person name="Pallen M.J."/>
        </authorList>
    </citation>
    <scope>NUCLEOTIDE SEQUENCE</scope>
    <source>
        <strain evidence="6">13361</strain>
    </source>
</reference>
<dbReference type="Pfam" id="PF00005">
    <property type="entry name" value="ABC_tran"/>
    <property type="match status" value="1"/>
</dbReference>
<organism evidence="6 7">
    <name type="scientific">Candidatus Faecousia excrementigallinarum</name>
    <dbReference type="NCBI Taxonomy" id="2840806"/>
    <lineage>
        <taxon>Bacteria</taxon>
        <taxon>Bacillati</taxon>
        <taxon>Bacillota</taxon>
        <taxon>Clostridia</taxon>
        <taxon>Eubacteriales</taxon>
        <taxon>Oscillospiraceae</taxon>
        <taxon>Faecousia</taxon>
    </lineage>
</organism>
<evidence type="ECO:0000259" key="5">
    <source>
        <dbReference type="PROSITE" id="PS50893"/>
    </source>
</evidence>
<evidence type="ECO:0000313" key="7">
    <source>
        <dbReference type="Proteomes" id="UP000886796"/>
    </source>
</evidence>
<protein>
    <submittedName>
        <fullName evidence="6">ATP-binding cassette domain-containing protein</fullName>
    </submittedName>
</protein>
<comment type="caution">
    <text evidence="6">The sequence shown here is derived from an EMBL/GenBank/DDBJ whole genome shotgun (WGS) entry which is preliminary data.</text>
</comment>
<proteinExistence type="inferred from homology"/>
<accession>A0A9D0Z1Q5</accession>
<dbReference type="InterPro" id="IPR027417">
    <property type="entry name" value="P-loop_NTPase"/>
</dbReference>
<keyword evidence="4 6" id="KW-0067">ATP-binding</keyword>
<dbReference type="PROSITE" id="PS00211">
    <property type="entry name" value="ABC_TRANSPORTER_1"/>
    <property type="match status" value="1"/>
</dbReference>
<evidence type="ECO:0000256" key="2">
    <source>
        <dbReference type="ARBA" id="ARBA00022448"/>
    </source>
</evidence>
<evidence type="ECO:0000256" key="4">
    <source>
        <dbReference type="ARBA" id="ARBA00022840"/>
    </source>
</evidence>
<dbReference type="GO" id="GO:0016887">
    <property type="term" value="F:ATP hydrolysis activity"/>
    <property type="evidence" value="ECO:0007669"/>
    <property type="project" value="InterPro"/>
</dbReference>
<keyword evidence="2" id="KW-0813">Transport</keyword>
<evidence type="ECO:0000256" key="3">
    <source>
        <dbReference type="ARBA" id="ARBA00022741"/>
    </source>
</evidence>
<name>A0A9D0Z1Q5_9FIRM</name>
<dbReference type="PANTHER" id="PTHR43335">
    <property type="entry name" value="ABC TRANSPORTER, ATP-BINDING PROTEIN"/>
    <property type="match status" value="1"/>
</dbReference>
<dbReference type="GO" id="GO:0005524">
    <property type="term" value="F:ATP binding"/>
    <property type="evidence" value="ECO:0007669"/>
    <property type="project" value="UniProtKB-KW"/>
</dbReference>
<evidence type="ECO:0000256" key="1">
    <source>
        <dbReference type="ARBA" id="ARBA00005417"/>
    </source>
</evidence>